<organism evidence="2 3">
    <name type="scientific">Arthrobacter oryzae</name>
    <dbReference type="NCBI Taxonomy" id="409290"/>
    <lineage>
        <taxon>Bacteria</taxon>
        <taxon>Bacillati</taxon>
        <taxon>Actinomycetota</taxon>
        <taxon>Actinomycetes</taxon>
        <taxon>Micrococcales</taxon>
        <taxon>Micrococcaceae</taxon>
        <taxon>Arthrobacter</taxon>
    </lineage>
</organism>
<evidence type="ECO:0000256" key="1">
    <source>
        <dbReference type="SAM" id="Coils"/>
    </source>
</evidence>
<evidence type="ECO:0000313" key="3">
    <source>
        <dbReference type="Proteomes" id="UP000273807"/>
    </source>
</evidence>
<dbReference type="EMBL" id="RBED01000103">
    <property type="protein sequence ID" value="RNL53917.1"/>
    <property type="molecule type" value="Genomic_DNA"/>
</dbReference>
<accession>A0A3N0BW33</accession>
<gene>
    <name evidence="2" type="ORF">D7003_11610</name>
</gene>
<dbReference type="RefSeq" id="WP_148045207.1">
    <property type="nucleotide sequence ID" value="NZ_RBED01000103.1"/>
</dbReference>
<protein>
    <submittedName>
        <fullName evidence="2">Uncharacterized protein</fullName>
    </submittedName>
</protein>
<proteinExistence type="predicted"/>
<comment type="caution">
    <text evidence="2">The sequence shown here is derived from an EMBL/GenBank/DDBJ whole genome shotgun (WGS) entry which is preliminary data.</text>
</comment>
<reference evidence="2 3" key="1">
    <citation type="submission" date="2018-10" db="EMBL/GenBank/DDBJ databases">
        <title>Genome sequencing of Arthrobacter oryzae TNB02.</title>
        <authorList>
            <person name="Cho Y.-J."/>
            <person name="Cho A."/>
            <person name="Kim O.-S."/>
        </authorList>
    </citation>
    <scope>NUCLEOTIDE SEQUENCE [LARGE SCALE GENOMIC DNA]</scope>
    <source>
        <strain evidence="2 3">TNB02</strain>
    </source>
</reference>
<dbReference type="AlphaFoldDB" id="A0A3N0BW33"/>
<evidence type="ECO:0000313" key="2">
    <source>
        <dbReference type="EMBL" id="RNL53917.1"/>
    </source>
</evidence>
<name>A0A3N0BW33_9MICC</name>
<dbReference type="Proteomes" id="UP000273807">
    <property type="component" value="Unassembled WGS sequence"/>
</dbReference>
<keyword evidence="1" id="KW-0175">Coiled coil</keyword>
<sequence length="281" mass="30790">MPSSDHSGGTAIEEELRLAGVVLKPLHTPRQATPLLHILIRAGKATDLEVAGTIASLFRSSCQDFAVDVVQADHSRRTKLEEWLATDTRFTFVQAGYKRPGNGAYTLVLNAGTALGVHSLEAMIDSLVETQATVLRALVDGQSGGIELWRTADLNAHAEAGTDPEKAARRAGGERWIAGNAVGLHEFRRPKPKVHLRKGAAGAHDLTIVVRDLRDRSTRTDYEQQIRAMESRLHKSESERRRLEQGLKPNRGLARAQAIIRRGPAYILVRLKARAGRIQGS</sequence>
<dbReference type="OrthoDB" id="4946146at2"/>
<feature type="coiled-coil region" evidence="1">
    <location>
        <begin position="219"/>
        <end position="246"/>
    </location>
</feature>
<keyword evidence="3" id="KW-1185">Reference proteome</keyword>